<feature type="region of interest" description="Disordered" evidence="7">
    <location>
        <begin position="1"/>
        <end position="27"/>
    </location>
</feature>
<comment type="similarity">
    <text evidence="1 5">Belongs to the Frigida family.</text>
</comment>
<dbReference type="GO" id="GO:0009908">
    <property type="term" value="P:flower development"/>
    <property type="evidence" value="ECO:0007669"/>
    <property type="project" value="UniProtKB-KW"/>
</dbReference>
<keyword evidence="9" id="KW-1185">Reference proteome</keyword>
<feature type="coiled-coil region" evidence="6">
    <location>
        <begin position="282"/>
        <end position="334"/>
    </location>
</feature>
<feature type="coiled-coil region" evidence="6">
    <location>
        <begin position="133"/>
        <end position="249"/>
    </location>
</feature>
<feature type="region of interest" description="Disordered" evidence="7">
    <location>
        <begin position="647"/>
        <end position="686"/>
    </location>
</feature>
<accession>A0A540KNQ3</accession>
<sequence length="850" mass="97903">MKQMRRAPVRATERWSVEEEEAAQSSKLWRPPSAIAVVARANSKSPTQKSMVECCNTLESKEEVIGAMEKRTRKLAAKKRELEGLVDKLEFRRRQVEKLGLVDSMVTECLNEVQLEGKQLHSRERSLQGCSGGVEKKERIEELAKELELERKQIDSVIQERRQHFDSQEKMLTEGSHGLEMKKRQLEEKAKELDLKQKQFDSVIQGRQQRLDSQEKMLLVSSHGLEMKEKQLEKQAKELELKQKQFDLMVHEHKKHLDSQEKLLQDCFHELQMKWWQVEEQVKELELKQKQFDAMVQESQKQFISQEKLLHEFSNGLEMKERNLEEHVKEFESNQNVFVSMIQEDQRHLDSQKKWLQERSHGLQMKERQFEEQVKEFESKQKQSYSLIQERQQHLDSQEKLLQESSHGLEMREMQLQEQVKELESKHKEFDSIRKSTEEHIQNLKSKEKTNVHPEVDNDQQLLCTPATIINRDGRGLQLLMNEHLKRIDLVGTEISTVLQVSSDPAKLVLNAMQGFYPSNLTGDNSETSDYDLRVIRRSCILLLQELKIFSPQISPQVREDAMNLAADWKAKMTMASENGMEVLGFLKLVTVYDITTACDPKELQSLLTIVAQHGQATELCQALKTTNKAPASNGISFPVKVEEPESSPVRNVLTSSSPNLQPGATTDATNMQGSLNEHSSGNPPMQNEMFVALQMSLHPEKLAFKLIKTHLDQCWGNRDVGLGAVVMENTISLLIDLAKVTPLVGSDVKKDAKELAVQWKAKLRADSENSLEILGFLQFISTYELLSAFNKDEIVKLFGMIYLDEMALNSHRTLGFSDKIPDLIQNLSLEIQPPERRKCKRLRRLSELP</sequence>
<evidence type="ECO:0000256" key="3">
    <source>
        <dbReference type="ARBA" id="ARBA00022782"/>
    </source>
</evidence>
<dbReference type="EMBL" id="VIEB01001071">
    <property type="protein sequence ID" value="TQD75830.1"/>
    <property type="molecule type" value="Genomic_DNA"/>
</dbReference>
<name>A0A540KNQ3_MALBA</name>
<dbReference type="PANTHER" id="PTHR31791">
    <property type="entry name" value="FRIGIDA-LIKE PROTEIN 3-RELATED"/>
    <property type="match status" value="1"/>
</dbReference>
<evidence type="ECO:0000256" key="1">
    <source>
        <dbReference type="ARBA" id="ARBA00008956"/>
    </source>
</evidence>
<reference evidence="8 9" key="1">
    <citation type="journal article" date="2019" name="G3 (Bethesda)">
        <title>Sequencing of a Wild Apple (Malus baccata) Genome Unravels the Differences Between Cultivated and Wild Apple Species Regarding Disease Resistance and Cold Tolerance.</title>
        <authorList>
            <person name="Chen X."/>
        </authorList>
    </citation>
    <scope>NUCLEOTIDE SEQUENCE [LARGE SCALE GENOMIC DNA]</scope>
    <source>
        <strain evidence="9">cv. Shandingzi</strain>
        <tissue evidence="8">Leaves</tissue>
    </source>
</reference>
<keyword evidence="4 5" id="KW-0287">Flowering</keyword>
<keyword evidence="2 5" id="KW-0217">Developmental protein</keyword>
<dbReference type="Pfam" id="PF07899">
    <property type="entry name" value="Frigida"/>
    <property type="match status" value="2"/>
</dbReference>
<dbReference type="AlphaFoldDB" id="A0A540KNQ3"/>
<feature type="coiled-coil region" evidence="6">
    <location>
        <begin position="68"/>
        <end position="99"/>
    </location>
</feature>
<evidence type="ECO:0000256" key="7">
    <source>
        <dbReference type="SAM" id="MobiDB-lite"/>
    </source>
</evidence>
<dbReference type="STRING" id="106549.A0A540KNQ3"/>
<evidence type="ECO:0000256" key="5">
    <source>
        <dbReference type="RuleBase" id="RU364012"/>
    </source>
</evidence>
<evidence type="ECO:0000256" key="6">
    <source>
        <dbReference type="SAM" id="Coils"/>
    </source>
</evidence>
<protein>
    <recommendedName>
        <fullName evidence="5">FRIGIDA-like protein</fullName>
    </recommendedName>
</protein>
<feature type="compositionally biased region" description="Polar residues" evidence="7">
    <location>
        <begin position="649"/>
        <end position="686"/>
    </location>
</feature>
<dbReference type="InterPro" id="IPR012474">
    <property type="entry name" value="Frigida"/>
</dbReference>
<evidence type="ECO:0000313" key="9">
    <source>
        <dbReference type="Proteomes" id="UP000315295"/>
    </source>
</evidence>
<gene>
    <name evidence="8" type="ORF">C1H46_038638</name>
</gene>
<keyword evidence="6" id="KW-0175">Coiled coil</keyword>
<proteinExistence type="inferred from homology"/>
<evidence type="ECO:0000313" key="8">
    <source>
        <dbReference type="EMBL" id="TQD75830.1"/>
    </source>
</evidence>
<feature type="coiled-coil region" evidence="6">
    <location>
        <begin position="363"/>
        <end position="433"/>
    </location>
</feature>
<dbReference type="PANTHER" id="PTHR31791:SF70">
    <property type="entry name" value="FRIGIDA-LIKE PROTEIN"/>
    <property type="match status" value="1"/>
</dbReference>
<comment type="caution">
    <text evidence="8">The sequence shown here is derived from an EMBL/GenBank/DDBJ whole genome shotgun (WGS) entry which is preliminary data.</text>
</comment>
<evidence type="ECO:0000256" key="2">
    <source>
        <dbReference type="ARBA" id="ARBA00022473"/>
    </source>
</evidence>
<dbReference type="GO" id="GO:0030154">
    <property type="term" value="P:cell differentiation"/>
    <property type="evidence" value="ECO:0007669"/>
    <property type="project" value="UniProtKB-KW"/>
</dbReference>
<keyword evidence="3 5" id="KW-0221">Differentiation</keyword>
<organism evidence="8 9">
    <name type="scientific">Malus baccata</name>
    <name type="common">Siberian crab apple</name>
    <name type="synonym">Pyrus baccata</name>
    <dbReference type="NCBI Taxonomy" id="106549"/>
    <lineage>
        <taxon>Eukaryota</taxon>
        <taxon>Viridiplantae</taxon>
        <taxon>Streptophyta</taxon>
        <taxon>Embryophyta</taxon>
        <taxon>Tracheophyta</taxon>
        <taxon>Spermatophyta</taxon>
        <taxon>Magnoliopsida</taxon>
        <taxon>eudicotyledons</taxon>
        <taxon>Gunneridae</taxon>
        <taxon>Pentapetalae</taxon>
        <taxon>rosids</taxon>
        <taxon>fabids</taxon>
        <taxon>Rosales</taxon>
        <taxon>Rosaceae</taxon>
        <taxon>Amygdaloideae</taxon>
        <taxon>Maleae</taxon>
        <taxon>Malus</taxon>
    </lineage>
</organism>
<evidence type="ECO:0000256" key="4">
    <source>
        <dbReference type="ARBA" id="ARBA00023089"/>
    </source>
</evidence>
<dbReference type="Proteomes" id="UP000315295">
    <property type="component" value="Unassembled WGS sequence"/>
</dbReference>